<name>A0A2K0TWA8_TRIHA</name>
<dbReference type="Proteomes" id="UP000236290">
    <property type="component" value="Unassembled WGS sequence"/>
</dbReference>
<protein>
    <submittedName>
        <fullName evidence="1">Uncharacterized protein</fullName>
    </submittedName>
</protein>
<gene>
    <name evidence="1" type="ORF">THARTR1_09582</name>
</gene>
<dbReference type="OrthoDB" id="5131008at2759"/>
<evidence type="ECO:0000313" key="1">
    <source>
        <dbReference type="EMBL" id="PNP49814.1"/>
    </source>
</evidence>
<organism evidence="1 2">
    <name type="scientific">Trichoderma harzianum</name>
    <name type="common">Hypocrea lixii</name>
    <dbReference type="NCBI Taxonomy" id="5544"/>
    <lineage>
        <taxon>Eukaryota</taxon>
        <taxon>Fungi</taxon>
        <taxon>Dikarya</taxon>
        <taxon>Ascomycota</taxon>
        <taxon>Pezizomycotina</taxon>
        <taxon>Sordariomycetes</taxon>
        <taxon>Hypocreomycetidae</taxon>
        <taxon>Hypocreales</taxon>
        <taxon>Hypocreaceae</taxon>
        <taxon>Trichoderma</taxon>
    </lineage>
</organism>
<dbReference type="EMBL" id="MTYI01000174">
    <property type="protein sequence ID" value="PNP49814.1"/>
    <property type="molecule type" value="Genomic_DNA"/>
</dbReference>
<evidence type="ECO:0000313" key="2">
    <source>
        <dbReference type="Proteomes" id="UP000236290"/>
    </source>
</evidence>
<dbReference type="AlphaFoldDB" id="A0A2K0TWA8"/>
<comment type="caution">
    <text evidence="1">The sequence shown here is derived from an EMBL/GenBank/DDBJ whole genome shotgun (WGS) entry which is preliminary data.</text>
</comment>
<accession>A0A2K0TWA8</accession>
<proteinExistence type="predicted"/>
<sequence length="112" mass="12977">MHDLEDSTMHKIEKGWSIAASCSEERLKRVYGWTDDEYSVAMHQGLVMLETITSRFLEDAPRRVWHHCVSVGHDRVFSSLGGRLEPDFYRDIQRTHCHAREARFQSSAVVSV</sequence>
<reference evidence="1 2" key="1">
    <citation type="submission" date="2017-02" db="EMBL/GenBank/DDBJ databases">
        <title>Genomes of Trichoderma spp. with biocontrol activity.</title>
        <authorList>
            <person name="Gardiner D."/>
            <person name="Kazan K."/>
            <person name="Vos C."/>
            <person name="Harvey P."/>
        </authorList>
    </citation>
    <scope>NUCLEOTIDE SEQUENCE [LARGE SCALE GENOMIC DNA]</scope>
    <source>
        <strain evidence="1 2">Tr1</strain>
    </source>
</reference>